<accession>A0ABD0RZQ4</accession>
<dbReference type="InterPro" id="IPR000483">
    <property type="entry name" value="Cys-rich_flank_reg_C"/>
</dbReference>
<evidence type="ECO:0000313" key="6">
    <source>
        <dbReference type="EMBL" id="KAL0203811.1"/>
    </source>
</evidence>
<gene>
    <name evidence="6" type="ORF">M9458_001829</name>
</gene>
<dbReference type="Pfam" id="PF01463">
    <property type="entry name" value="LRRCT"/>
    <property type="match status" value="1"/>
</dbReference>
<evidence type="ECO:0000256" key="1">
    <source>
        <dbReference type="ARBA" id="ARBA00007343"/>
    </source>
</evidence>
<dbReference type="Gene3D" id="3.80.10.10">
    <property type="entry name" value="Ribonuclease Inhibitor"/>
    <property type="match status" value="1"/>
</dbReference>
<feature type="non-terminal residue" evidence="6">
    <location>
        <position position="54"/>
    </location>
</feature>
<feature type="non-terminal residue" evidence="6">
    <location>
        <position position="1"/>
    </location>
</feature>
<keyword evidence="7" id="KW-1185">Reference proteome</keyword>
<organism evidence="6 7">
    <name type="scientific">Cirrhinus mrigala</name>
    <name type="common">Mrigala</name>
    <dbReference type="NCBI Taxonomy" id="683832"/>
    <lineage>
        <taxon>Eukaryota</taxon>
        <taxon>Metazoa</taxon>
        <taxon>Chordata</taxon>
        <taxon>Craniata</taxon>
        <taxon>Vertebrata</taxon>
        <taxon>Euteleostomi</taxon>
        <taxon>Actinopterygii</taxon>
        <taxon>Neopterygii</taxon>
        <taxon>Teleostei</taxon>
        <taxon>Ostariophysi</taxon>
        <taxon>Cypriniformes</taxon>
        <taxon>Cyprinidae</taxon>
        <taxon>Labeoninae</taxon>
        <taxon>Labeonini</taxon>
        <taxon>Cirrhinus</taxon>
    </lineage>
</organism>
<evidence type="ECO:0000256" key="2">
    <source>
        <dbReference type="ARBA" id="ARBA00022614"/>
    </source>
</evidence>
<name>A0ABD0RZQ4_CIRMR</name>
<evidence type="ECO:0000256" key="4">
    <source>
        <dbReference type="ARBA" id="ARBA00023170"/>
    </source>
</evidence>
<keyword evidence="4" id="KW-0675">Receptor</keyword>
<dbReference type="InterPro" id="IPR032675">
    <property type="entry name" value="LRR_dom_sf"/>
</dbReference>
<sequence>RLHSNNLLCDCHVAWLSDWLRQRPRLGLYTQCMAPPSLRGHNIAEVQKKEFTCT</sequence>
<dbReference type="InterPro" id="IPR051963">
    <property type="entry name" value="Adhesion_GPCR_A"/>
</dbReference>
<comment type="similarity">
    <text evidence="1">Belongs to the G-protein coupled receptor 2 family. Adhesion G-protein coupled receptor (ADGR) subfamily.</text>
</comment>
<dbReference type="SMART" id="SM00082">
    <property type="entry name" value="LRRCT"/>
    <property type="match status" value="1"/>
</dbReference>
<feature type="domain" description="LRRCT" evidence="5">
    <location>
        <begin position="5"/>
        <end position="54"/>
    </location>
</feature>
<evidence type="ECO:0000256" key="3">
    <source>
        <dbReference type="ARBA" id="ARBA00022729"/>
    </source>
</evidence>
<comment type="caution">
    <text evidence="6">The sequence shown here is derived from an EMBL/GenBank/DDBJ whole genome shotgun (WGS) entry which is preliminary data.</text>
</comment>
<dbReference type="Proteomes" id="UP001529510">
    <property type="component" value="Unassembled WGS sequence"/>
</dbReference>
<evidence type="ECO:0000259" key="5">
    <source>
        <dbReference type="SMART" id="SM00082"/>
    </source>
</evidence>
<protein>
    <recommendedName>
        <fullName evidence="5">LRRCT domain-containing protein</fullName>
    </recommendedName>
</protein>
<dbReference type="SUPFAM" id="SSF52058">
    <property type="entry name" value="L domain-like"/>
    <property type="match status" value="1"/>
</dbReference>
<reference evidence="6 7" key="1">
    <citation type="submission" date="2024-05" db="EMBL/GenBank/DDBJ databases">
        <title>Genome sequencing and assembly of Indian major carp, Cirrhinus mrigala (Hamilton, 1822).</title>
        <authorList>
            <person name="Mohindra V."/>
            <person name="Chowdhury L.M."/>
            <person name="Lal K."/>
            <person name="Jena J.K."/>
        </authorList>
    </citation>
    <scope>NUCLEOTIDE SEQUENCE [LARGE SCALE GENOMIC DNA]</scope>
    <source>
        <strain evidence="6">CM1030</strain>
        <tissue evidence="6">Blood</tissue>
    </source>
</reference>
<dbReference type="AlphaFoldDB" id="A0ABD0RZQ4"/>
<proteinExistence type="inferred from homology"/>
<dbReference type="PANTHER" id="PTHR45930:SF4">
    <property type="entry name" value="ADHESION G PROTEIN-COUPLED RECEPTOR A3"/>
    <property type="match status" value="1"/>
</dbReference>
<dbReference type="EMBL" id="JAMKFB020000001">
    <property type="protein sequence ID" value="KAL0203811.1"/>
    <property type="molecule type" value="Genomic_DNA"/>
</dbReference>
<keyword evidence="3" id="KW-0732">Signal</keyword>
<evidence type="ECO:0000313" key="7">
    <source>
        <dbReference type="Proteomes" id="UP001529510"/>
    </source>
</evidence>
<keyword evidence="2" id="KW-0433">Leucine-rich repeat</keyword>
<dbReference type="PANTHER" id="PTHR45930">
    <property type="entry name" value="G-PROTEIN COUPLED RECEPTOR 124-LIKE PROTEIN"/>
    <property type="match status" value="1"/>
</dbReference>